<dbReference type="PANTHER" id="PTHR43736">
    <property type="entry name" value="ADP-RIBOSE PYROPHOSPHATASE"/>
    <property type="match status" value="1"/>
</dbReference>
<dbReference type="KEGG" id="sazo:D1868_08070"/>
<evidence type="ECO:0000313" key="3">
    <source>
        <dbReference type="EMBL" id="QGR19942.1"/>
    </source>
</evidence>
<proteinExistence type="predicted"/>
<dbReference type="EMBL" id="CP045483">
    <property type="protein sequence ID" value="QGR19942.1"/>
    <property type="molecule type" value="Genomic_DNA"/>
</dbReference>
<evidence type="ECO:0000259" key="2">
    <source>
        <dbReference type="PROSITE" id="PS51462"/>
    </source>
</evidence>
<dbReference type="GeneID" id="42799019"/>
<gene>
    <name evidence="3" type="ORF">D1868_08070</name>
</gene>
<dbReference type="OrthoDB" id="40462at2157"/>
<accession>A0A650CQK9</accession>
<dbReference type="RefSeq" id="WP_156007246.1">
    <property type="nucleotide sequence ID" value="NZ_CP045483.1"/>
</dbReference>
<dbReference type="InterPro" id="IPR020476">
    <property type="entry name" value="Nudix_hydrolase"/>
</dbReference>
<dbReference type="InterPro" id="IPR000086">
    <property type="entry name" value="NUDIX_hydrolase_dom"/>
</dbReference>
<dbReference type="SUPFAM" id="SSF55811">
    <property type="entry name" value="Nudix"/>
    <property type="match status" value="1"/>
</dbReference>
<evidence type="ECO:0000313" key="4">
    <source>
        <dbReference type="Proteomes" id="UP000423396"/>
    </source>
</evidence>
<sequence length="142" mass="16121">MNLPRIAVGCVIFDSDRKVLLVKRKHPPNQGSWAIPGGKVNFGELIEEALRREMMEEISVTVRPKELMAIVEIIKEGFHYVILDFVCEITNGDVKAGSDAADARFFSIDEMKKVSISPTTLEMIEKYLKGEKTPLWIVEREK</sequence>
<dbReference type="AlphaFoldDB" id="A0A650CQK9"/>
<name>A0A650CQK9_9CREN</name>
<feature type="domain" description="Nudix hydrolase" evidence="2">
    <location>
        <begin position="3"/>
        <end position="128"/>
    </location>
</feature>
<dbReference type="Pfam" id="PF00293">
    <property type="entry name" value="NUDIX"/>
    <property type="match status" value="1"/>
</dbReference>
<keyword evidence="1" id="KW-0378">Hydrolase</keyword>
<dbReference type="PRINTS" id="PR00502">
    <property type="entry name" value="NUDIXFAMILY"/>
</dbReference>
<organism evidence="3 4">
    <name type="scientific">Stygiolobus azoricus</name>
    <dbReference type="NCBI Taxonomy" id="41675"/>
    <lineage>
        <taxon>Archaea</taxon>
        <taxon>Thermoproteota</taxon>
        <taxon>Thermoprotei</taxon>
        <taxon>Sulfolobales</taxon>
        <taxon>Sulfolobaceae</taxon>
        <taxon>Stygiolobus</taxon>
    </lineage>
</organism>
<dbReference type="Gene3D" id="3.90.79.10">
    <property type="entry name" value="Nucleoside Triphosphate Pyrophosphohydrolase"/>
    <property type="match status" value="1"/>
</dbReference>
<keyword evidence="4" id="KW-1185">Reference proteome</keyword>
<dbReference type="PROSITE" id="PS51462">
    <property type="entry name" value="NUDIX"/>
    <property type="match status" value="1"/>
</dbReference>
<dbReference type="CDD" id="cd04673">
    <property type="entry name" value="NUDIX_ADPRase"/>
    <property type="match status" value="1"/>
</dbReference>
<dbReference type="InterPro" id="IPR015797">
    <property type="entry name" value="NUDIX_hydrolase-like_dom_sf"/>
</dbReference>
<evidence type="ECO:0000256" key="1">
    <source>
        <dbReference type="ARBA" id="ARBA00022801"/>
    </source>
</evidence>
<dbReference type="GO" id="GO:0016787">
    <property type="term" value="F:hydrolase activity"/>
    <property type="evidence" value="ECO:0007669"/>
    <property type="project" value="UniProtKB-KW"/>
</dbReference>
<protein>
    <submittedName>
        <fullName evidence="3">NUDIX domain-containing protein</fullName>
    </submittedName>
</protein>
<dbReference type="Proteomes" id="UP000423396">
    <property type="component" value="Chromosome"/>
</dbReference>
<reference evidence="3 4" key="1">
    <citation type="submission" date="2019-10" db="EMBL/GenBank/DDBJ databases">
        <title>Genome Sequences from Six Type Strain Members of the Archaeal Family Sulfolobaceae: Acidianus ambivalens, Acidianus infernus, Metallosphaera prunae, Stygiolobus azoricus, Sulfolobus metallicus, and Sulfurisphaera ohwakuensis.</title>
        <authorList>
            <person name="Counts J.A."/>
            <person name="Kelly R.M."/>
        </authorList>
    </citation>
    <scope>NUCLEOTIDE SEQUENCE [LARGE SCALE GENOMIC DNA]</scope>
    <source>
        <strain evidence="3 4">FC6</strain>
    </source>
</reference>
<dbReference type="PANTHER" id="PTHR43736:SF1">
    <property type="entry name" value="DIHYDRONEOPTERIN TRIPHOSPHATE DIPHOSPHATASE"/>
    <property type="match status" value="1"/>
</dbReference>